<feature type="transmembrane region" description="Helical" evidence="6">
    <location>
        <begin position="324"/>
        <end position="341"/>
    </location>
</feature>
<keyword evidence="5 6" id="KW-0472">Membrane</keyword>
<evidence type="ECO:0000256" key="1">
    <source>
        <dbReference type="ARBA" id="ARBA00004429"/>
    </source>
</evidence>
<dbReference type="Pfam" id="PF07690">
    <property type="entry name" value="MFS_1"/>
    <property type="match status" value="1"/>
</dbReference>
<evidence type="ECO:0000313" key="7">
    <source>
        <dbReference type="EMBL" id="MFC7337775.1"/>
    </source>
</evidence>
<evidence type="ECO:0000256" key="2">
    <source>
        <dbReference type="ARBA" id="ARBA00022475"/>
    </source>
</evidence>
<feature type="transmembrane region" description="Helical" evidence="6">
    <location>
        <begin position="371"/>
        <end position="394"/>
    </location>
</feature>
<evidence type="ECO:0000256" key="6">
    <source>
        <dbReference type="SAM" id="Phobius"/>
    </source>
</evidence>
<dbReference type="InterPro" id="IPR036259">
    <property type="entry name" value="MFS_trans_sf"/>
</dbReference>
<dbReference type="InterPro" id="IPR050375">
    <property type="entry name" value="MFS_TsgA-like"/>
</dbReference>
<feature type="transmembrane region" description="Helical" evidence="6">
    <location>
        <begin position="431"/>
        <end position="451"/>
    </location>
</feature>
<keyword evidence="2" id="KW-1003">Cell membrane</keyword>
<feature type="transmembrane region" description="Helical" evidence="6">
    <location>
        <begin position="152"/>
        <end position="171"/>
    </location>
</feature>
<comment type="subcellular location">
    <subcellularLocation>
        <location evidence="1">Cell inner membrane</location>
        <topology evidence="1">Multi-pass membrane protein</topology>
    </subcellularLocation>
</comment>
<feature type="transmembrane region" description="Helical" evidence="6">
    <location>
        <begin position="54"/>
        <end position="73"/>
    </location>
</feature>
<feature type="transmembrane region" description="Helical" evidence="6">
    <location>
        <begin position="295"/>
        <end position="312"/>
    </location>
</feature>
<dbReference type="Gene3D" id="1.20.1250.20">
    <property type="entry name" value="MFS general substrate transporter like domains"/>
    <property type="match status" value="2"/>
</dbReference>
<dbReference type="EMBL" id="JBHTBS010000005">
    <property type="protein sequence ID" value="MFC7337775.1"/>
    <property type="molecule type" value="Genomic_DNA"/>
</dbReference>
<feature type="transmembrane region" description="Helical" evidence="6">
    <location>
        <begin position="406"/>
        <end position="425"/>
    </location>
</feature>
<dbReference type="Proteomes" id="UP001596472">
    <property type="component" value="Unassembled WGS sequence"/>
</dbReference>
<feature type="transmembrane region" description="Helical" evidence="6">
    <location>
        <begin position="85"/>
        <end position="104"/>
    </location>
</feature>
<keyword evidence="4 6" id="KW-1133">Transmembrane helix</keyword>
<dbReference type="PANTHER" id="PTHR43702:SF3">
    <property type="entry name" value="PROTEIN TSGA"/>
    <property type="match status" value="1"/>
</dbReference>
<proteinExistence type="predicted"/>
<comment type="caution">
    <text evidence="7">The sequence shown here is derived from an EMBL/GenBank/DDBJ whole genome shotgun (WGS) entry which is preliminary data.</text>
</comment>
<dbReference type="RefSeq" id="WP_379712392.1">
    <property type="nucleotide sequence ID" value="NZ_JBHTBS010000005.1"/>
</dbReference>
<feature type="transmembrane region" description="Helical" evidence="6">
    <location>
        <begin position="270"/>
        <end position="288"/>
    </location>
</feature>
<reference evidence="8" key="1">
    <citation type="journal article" date="2019" name="Int. J. Syst. Evol. Microbiol.">
        <title>The Global Catalogue of Microorganisms (GCM) 10K type strain sequencing project: providing services to taxonomists for standard genome sequencing and annotation.</title>
        <authorList>
            <consortium name="The Broad Institute Genomics Platform"/>
            <consortium name="The Broad Institute Genome Sequencing Center for Infectious Disease"/>
            <person name="Wu L."/>
            <person name="Ma J."/>
        </authorList>
    </citation>
    <scope>NUCLEOTIDE SEQUENCE [LARGE SCALE GENOMIC DNA]</scope>
    <source>
        <strain evidence="8">CGMCC 4.1467</strain>
    </source>
</reference>
<sequence>MSQNSAPSGTKFAFSAVTVLFFMWGFISCMNDLLIPKFKAEFDLSQFQANLVQFFFFGAYFLVSFIYFIISAAKGDPINKIGYKNGLILGLILTGGACLVFYPAANAESYPLFLTALCLLGSGVTIIQIAANPYISILGPESSASSRLNLSQGLNSLGYVLTPLIGGYFLFKEEVEAGLDSVKAPYLGLAVILFVIAAAIKFTKLPTFRQEGKVERGIKVFRHKHFKWGWFAIFFYVGAEVTVGSILVNYLGDKDIAGLTEEEGVKYLSFYWGGLMIGRLMGAISLSGLAQAKKLPAMVAAAVISIAIIFMSASFKTEMTFTDIWPYLVTVALSFVFFRLGNALPGRMVGLFALVAAVLSILAMTTSGEFALWSIVGIGLFNSIMWSNIFTLSIRGLGKDTSQGSSLLVMMIVGGAILPAIQGLLMDLTNVRLSLAIVLVSYLYLAFFGFVGSKIGREADEAPPAA</sequence>
<gene>
    <name evidence="7" type="ORF">ACFQY0_11345</name>
</gene>
<name>A0ABW2L870_9BACT</name>
<evidence type="ECO:0000256" key="4">
    <source>
        <dbReference type="ARBA" id="ARBA00022989"/>
    </source>
</evidence>
<keyword evidence="8" id="KW-1185">Reference proteome</keyword>
<feature type="transmembrane region" description="Helical" evidence="6">
    <location>
        <begin position="110"/>
        <end position="131"/>
    </location>
</feature>
<protein>
    <submittedName>
        <fullName evidence="7">Sugar MFS transporter</fullName>
    </submittedName>
</protein>
<feature type="transmembrane region" description="Helical" evidence="6">
    <location>
        <begin position="186"/>
        <end position="207"/>
    </location>
</feature>
<dbReference type="CDD" id="cd17394">
    <property type="entry name" value="MFS_FucP_like"/>
    <property type="match status" value="1"/>
</dbReference>
<feature type="transmembrane region" description="Helical" evidence="6">
    <location>
        <begin position="348"/>
        <end position="365"/>
    </location>
</feature>
<keyword evidence="3 6" id="KW-0812">Transmembrane</keyword>
<feature type="transmembrane region" description="Helical" evidence="6">
    <location>
        <begin position="12"/>
        <end position="34"/>
    </location>
</feature>
<feature type="transmembrane region" description="Helical" evidence="6">
    <location>
        <begin position="228"/>
        <end position="250"/>
    </location>
</feature>
<evidence type="ECO:0000256" key="5">
    <source>
        <dbReference type="ARBA" id="ARBA00023136"/>
    </source>
</evidence>
<dbReference type="SUPFAM" id="SSF103473">
    <property type="entry name" value="MFS general substrate transporter"/>
    <property type="match status" value="1"/>
</dbReference>
<evidence type="ECO:0000313" key="8">
    <source>
        <dbReference type="Proteomes" id="UP001596472"/>
    </source>
</evidence>
<evidence type="ECO:0000256" key="3">
    <source>
        <dbReference type="ARBA" id="ARBA00022692"/>
    </source>
</evidence>
<organism evidence="7 8">
    <name type="scientific">Haloferula chungangensis</name>
    <dbReference type="NCBI Taxonomy" id="1048331"/>
    <lineage>
        <taxon>Bacteria</taxon>
        <taxon>Pseudomonadati</taxon>
        <taxon>Verrucomicrobiota</taxon>
        <taxon>Verrucomicrobiia</taxon>
        <taxon>Verrucomicrobiales</taxon>
        <taxon>Verrucomicrobiaceae</taxon>
        <taxon>Haloferula</taxon>
    </lineage>
</organism>
<accession>A0ABW2L870</accession>
<dbReference type="InterPro" id="IPR011701">
    <property type="entry name" value="MFS"/>
</dbReference>
<dbReference type="PANTHER" id="PTHR43702">
    <property type="entry name" value="L-FUCOSE-PROTON SYMPORTER"/>
    <property type="match status" value="1"/>
</dbReference>